<protein>
    <submittedName>
        <fullName evidence="1">Uncharacterized protein</fullName>
    </submittedName>
</protein>
<name>A0ABY7VQV8_9BACT</name>
<sequence length="225" mass="26074">MEFDDNIWYAVNETRIILEPEKVLETFGQTKIKYRIVCQSSDNLCKVREGVILTEKPLILSATQFAQKVLEGFGPKASEYADWLKGHGDLLNVIQYGLQIRKEEVSESEIHEGLETAVAKVVEVAEKDKMINVVIQGVDEMWEVSLLKFMQSYMQRSAPVNFQTFQAHQVNANEQIGREQDSYIEDRFYEARGNKAKINDLGKELQNFGRFQEFEDRFYALLREC</sequence>
<evidence type="ECO:0000313" key="2">
    <source>
        <dbReference type="Proteomes" id="UP001214250"/>
    </source>
</evidence>
<dbReference type="RefSeq" id="WP_274150641.1">
    <property type="nucleotide sequence ID" value="NZ_CP117811.1"/>
</dbReference>
<organism evidence="1 2">
    <name type="scientific">Lentisphaera profundi</name>
    <dbReference type="NCBI Taxonomy" id="1658616"/>
    <lineage>
        <taxon>Bacteria</taxon>
        <taxon>Pseudomonadati</taxon>
        <taxon>Lentisphaerota</taxon>
        <taxon>Lentisphaeria</taxon>
        <taxon>Lentisphaerales</taxon>
        <taxon>Lentisphaeraceae</taxon>
        <taxon>Lentisphaera</taxon>
    </lineage>
</organism>
<proteinExistence type="predicted"/>
<dbReference type="EMBL" id="CP117811">
    <property type="protein sequence ID" value="WDE96576.1"/>
    <property type="molecule type" value="Genomic_DNA"/>
</dbReference>
<accession>A0ABY7VQV8</accession>
<reference evidence="1 2" key="1">
    <citation type="submission" date="2023-02" db="EMBL/GenBank/DDBJ databases">
        <title>Genome sequence of Lentisphaera profundi SAORIC-696.</title>
        <authorList>
            <person name="Kim e."/>
            <person name="Cho J.-C."/>
            <person name="Choi A."/>
            <person name="Kang I."/>
        </authorList>
    </citation>
    <scope>NUCLEOTIDE SEQUENCE [LARGE SCALE GENOMIC DNA]</scope>
    <source>
        <strain evidence="1 2">SAORIC-696</strain>
    </source>
</reference>
<gene>
    <name evidence="1" type="ORF">PQO03_01165</name>
</gene>
<dbReference type="Proteomes" id="UP001214250">
    <property type="component" value="Chromosome 1"/>
</dbReference>
<keyword evidence="2" id="KW-1185">Reference proteome</keyword>
<evidence type="ECO:0000313" key="1">
    <source>
        <dbReference type="EMBL" id="WDE96576.1"/>
    </source>
</evidence>